<dbReference type="CDD" id="cd05304">
    <property type="entry name" value="Rubrum_tdh"/>
    <property type="match status" value="1"/>
</dbReference>
<dbReference type="SMART" id="SM01002">
    <property type="entry name" value="AlaDh_PNT_C"/>
    <property type="match status" value="1"/>
</dbReference>
<dbReference type="SMART" id="SM01003">
    <property type="entry name" value="AlaDh_PNT_N"/>
    <property type="match status" value="1"/>
</dbReference>
<proteinExistence type="predicted"/>
<evidence type="ECO:0000256" key="5">
    <source>
        <dbReference type="ARBA" id="ARBA00023027"/>
    </source>
</evidence>
<reference evidence="9" key="1">
    <citation type="submission" date="2018-05" db="EMBL/GenBank/DDBJ databases">
        <authorList>
            <person name="Lanie J.A."/>
            <person name="Ng W.-L."/>
            <person name="Kazmierczak K.M."/>
            <person name="Andrzejewski T.M."/>
            <person name="Davidsen T.M."/>
            <person name="Wayne K.J."/>
            <person name="Tettelin H."/>
            <person name="Glass J.I."/>
            <person name="Rusch D."/>
            <person name="Podicherti R."/>
            <person name="Tsui H.-C.T."/>
            <person name="Winkler M.E."/>
        </authorList>
    </citation>
    <scope>NUCLEOTIDE SEQUENCE</scope>
</reference>
<accession>A0A381XEE6</accession>
<dbReference type="AlphaFoldDB" id="A0A381XEE6"/>
<keyword evidence="5" id="KW-0520">NAD</keyword>
<evidence type="ECO:0000256" key="6">
    <source>
        <dbReference type="ARBA" id="ARBA00048202"/>
    </source>
</evidence>
<dbReference type="Pfam" id="PF01262">
    <property type="entry name" value="AlaDh_PNT_C"/>
    <property type="match status" value="1"/>
</dbReference>
<dbReference type="PANTHER" id="PTHR10160">
    <property type="entry name" value="NAD(P) TRANSHYDROGENASE"/>
    <property type="match status" value="1"/>
</dbReference>
<gene>
    <name evidence="9" type="ORF">METZ01_LOCUS115467</name>
</gene>
<dbReference type="FunFam" id="3.40.50.720:FF:000188">
    <property type="entry name" value="NAD(P) transhydrogenase alpha subunit 1"/>
    <property type="match status" value="1"/>
</dbReference>
<organism evidence="9">
    <name type="scientific">marine metagenome</name>
    <dbReference type="NCBI Taxonomy" id="408172"/>
    <lineage>
        <taxon>unclassified sequences</taxon>
        <taxon>metagenomes</taxon>
        <taxon>ecological metagenomes</taxon>
    </lineage>
</organism>
<evidence type="ECO:0000256" key="1">
    <source>
        <dbReference type="ARBA" id="ARBA00012943"/>
    </source>
</evidence>
<dbReference type="Gene3D" id="3.40.50.720">
    <property type="entry name" value="NAD(P)-binding Rossmann-like Domain"/>
    <property type="match status" value="2"/>
</dbReference>
<evidence type="ECO:0000259" key="8">
    <source>
        <dbReference type="SMART" id="SM01003"/>
    </source>
</evidence>
<dbReference type="PANTHER" id="PTHR10160:SF19">
    <property type="entry name" value="PROTON-TRANSLOCATING NAD(P)(+) TRANSHYDROGENASE"/>
    <property type="match status" value="1"/>
</dbReference>
<protein>
    <recommendedName>
        <fullName evidence="1">proton-translocating NAD(P)(+) transhydrogenase</fullName>
        <ecNumber evidence="1">7.1.1.1</ecNumber>
    </recommendedName>
</protein>
<feature type="domain" description="Alanine dehydrogenase/pyridine nucleotide transhydrogenase NAD(H)-binding" evidence="7">
    <location>
        <begin position="145"/>
        <end position="309"/>
    </location>
</feature>
<keyword evidence="4" id="KW-1278">Translocase</keyword>
<evidence type="ECO:0000259" key="7">
    <source>
        <dbReference type="SMART" id="SM01002"/>
    </source>
</evidence>
<name>A0A381XEE6_9ZZZZ</name>
<keyword evidence="2" id="KW-0547">Nucleotide-binding</keyword>
<dbReference type="EMBL" id="UINC01014730">
    <property type="protein sequence ID" value="SVA62613.1"/>
    <property type="molecule type" value="Genomic_DNA"/>
</dbReference>
<comment type="catalytic activity">
    <reaction evidence="6">
        <text>NAD(+) + NADPH + H(+)(in) = NADH + NADP(+) + H(+)(out)</text>
        <dbReference type="Rhea" id="RHEA:47992"/>
        <dbReference type="ChEBI" id="CHEBI:15378"/>
        <dbReference type="ChEBI" id="CHEBI:57540"/>
        <dbReference type="ChEBI" id="CHEBI:57783"/>
        <dbReference type="ChEBI" id="CHEBI:57945"/>
        <dbReference type="ChEBI" id="CHEBI:58349"/>
        <dbReference type="EC" id="7.1.1.1"/>
    </reaction>
</comment>
<evidence type="ECO:0000256" key="2">
    <source>
        <dbReference type="ARBA" id="ARBA00022741"/>
    </source>
</evidence>
<dbReference type="GO" id="GO:0006740">
    <property type="term" value="P:NADPH regeneration"/>
    <property type="evidence" value="ECO:0007669"/>
    <property type="project" value="TreeGrafter"/>
</dbReference>
<dbReference type="EC" id="7.1.1.1" evidence="1"/>
<dbReference type="SUPFAM" id="SSF52283">
    <property type="entry name" value="Formate/glycerate dehydrogenase catalytic domain-like"/>
    <property type="match status" value="1"/>
</dbReference>
<feature type="domain" description="Alanine dehydrogenase/pyridine nucleotide transhydrogenase N-terminal" evidence="8">
    <location>
        <begin position="4"/>
        <end position="136"/>
    </location>
</feature>
<dbReference type="NCBIfam" id="NF006942">
    <property type="entry name" value="PRK09424.1"/>
    <property type="match status" value="1"/>
</dbReference>
<sequence>MIIGVPKESLSGETRVAILPEEIQRLSSDGLAFRVETGAGKGSFIADENYSNSGAEILPDVFPDSDLIVRINPPSEEEVSRFRDGSCLVSLLNPFTNHDLVRQLAKKNISSFCLELIPRSTYAQSMDVLSSQATVSGYRAVLNAASHMGKFFPMLMTPAGTIKPAKVLIIGAGVAGLQAIATASRLGAKIEAFDVRPAAREQVESLGAKFLYMDLDKSAETDSGYAVEMDEDFIRKEMELLHDASKRVDAIITTALIFGKKAPILIKDYMVKAMHPGSCIVDLAAENGGNCELTRPGEIINHNGVIIDGTLNLPAQVPFHASQMLSKNIAKLLTEIIEDGKVKFDMENQVIKSCLVTHKGEIIHETTKNIIEGESN</sequence>
<evidence type="ECO:0000256" key="3">
    <source>
        <dbReference type="ARBA" id="ARBA00022857"/>
    </source>
</evidence>
<dbReference type="GO" id="GO:0050661">
    <property type="term" value="F:NADP binding"/>
    <property type="evidence" value="ECO:0007669"/>
    <property type="project" value="TreeGrafter"/>
</dbReference>
<evidence type="ECO:0000313" key="9">
    <source>
        <dbReference type="EMBL" id="SVA62613.1"/>
    </source>
</evidence>
<dbReference type="InterPro" id="IPR036291">
    <property type="entry name" value="NAD(P)-bd_dom_sf"/>
</dbReference>
<dbReference type="InterPro" id="IPR007698">
    <property type="entry name" value="AlaDH/PNT_NAD(H)-bd"/>
</dbReference>
<keyword evidence="3" id="KW-0521">NADP</keyword>
<dbReference type="Pfam" id="PF05222">
    <property type="entry name" value="AlaDh_PNT_N"/>
    <property type="match status" value="1"/>
</dbReference>
<evidence type="ECO:0000256" key="4">
    <source>
        <dbReference type="ARBA" id="ARBA00022967"/>
    </source>
</evidence>
<dbReference type="GO" id="GO:0008750">
    <property type="term" value="F:proton-translocating NAD(P)+ transhydrogenase activity"/>
    <property type="evidence" value="ECO:0007669"/>
    <property type="project" value="UniProtKB-EC"/>
</dbReference>
<dbReference type="SUPFAM" id="SSF51735">
    <property type="entry name" value="NAD(P)-binding Rossmann-fold domains"/>
    <property type="match status" value="1"/>
</dbReference>
<dbReference type="InterPro" id="IPR007886">
    <property type="entry name" value="AlaDH/PNT_N"/>
</dbReference>
<dbReference type="GO" id="GO:0005886">
    <property type="term" value="C:plasma membrane"/>
    <property type="evidence" value="ECO:0007669"/>
    <property type="project" value="TreeGrafter"/>
</dbReference>